<dbReference type="Proteomes" id="UP000032702">
    <property type="component" value="Unassembled WGS sequence"/>
</dbReference>
<feature type="non-terminal residue" evidence="1">
    <location>
        <position position="1"/>
    </location>
</feature>
<organism evidence="1 2">
    <name type="scientific">Stigmatella aurantiaca (strain DW4/3-1)</name>
    <dbReference type="NCBI Taxonomy" id="378806"/>
    <lineage>
        <taxon>Bacteria</taxon>
        <taxon>Pseudomonadati</taxon>
        <taxon>Myxococcota</taxon>
        <taxon>Myxococcia</taxon>
        <taxon>Myxococcales</taxon>
        <taxon>Cystobacterineae</taxon>
        <taxon>Archangiaceae</taxon>
        <taxon>Stigmatella</taxon>
    </lineage>
</organism>
<sequence>GWPSASSPAAGSTSWGFVWQRRTRTGAIVVEGA</sequence>
<gene>
    <name evidence="1" type="ORF">STIAU_6653</name>
</gene>
<protein>
    <submittedName>
        <fullName evidence="1">Uncharacterized protein</fullName>
    </submittedName>
</protein>
<proteinExistence type="predicted"/>
<evidence type="ECO:0000313" key="1">
    <source>
        <dbReference type="EMBL" id="EAU62101.1"/>
    </source>
</evidence>
<reference evidence="1 2" key="1">
    <citation type="submission" date="2006-04" db="EMBL/GenBank/DDBJ databases">
        <authorList>
            <person name="Nierman W.C."/>
        </authorList>
    </citation>
    <scope>NUCLEOTIDE SEQUENCE [LARGE SCALE GENOMIC DNA]</scope>
    <source>
        <strain evidence="1 2">DW4/3-1</strain>
    </source>
</reference>
<accession>Q08NP6</accession>
<comment type="caution">
    <text evidence="1">The sequence shown here is derived from an EMBL/GenBank/DDBJ whole genome shotgun (WGS) entry which is preliminary data.</text>
</comment>
<evidence type="ECO:0000313" key="2">
    <source>
        <dbReference type="Proteomes" id="UP000032702"/>
    </source>
</evidence>
<dbReference type="AlphaFoldDB" id="Q08NP6"/>
<name>Q08NP6_STIAD</name>
<dbReference type="EMBL" id="AAMD01000274">
    <property type="protein sequence ID" value="EAU62101.1"/>
    <property type="molecule type" value="Genomic_DNA"/>
</dbReference>